<dbReference type="STRING" id="39492.ERS852540_02292"/>
<evidence type="ECO:0000259" key="3">
    <source>
        <dbReference type="PROSITE" id="PS51295"/>
    </source>
</evidence>
<dbReference type="Proteomes" id="UP000095662">
    <property type="component" value="Unassembled WGS sequence"/>
</dbReference>
<dbReference type="Gene3D" id="3.30.110.60">
    <property type="entry name" value="YhbY-like"/>
    <property type="match status" value="1"/>
</dbReference>
<dbReference type="GO" id="GO:0003723">
    <property type="term" value="F:RNA binding"/>
    <property type="evidence" value="ECO:0007669"/>
    <property type="project" value="UniProtKB-UniRule"/>
</dbReference>
<evidence type="ECO:0000313" key="4">
    <source>
        <dbReference type="EMBL" id="CUQ91239.1"/>
    </source>
</evidence>
<dbReference type="OrthoDB" id="9797519at2"/>
<dbReference type="InterPro" id="IPR051925">
    <property type="entry name" value="RNA-binding_domain"/>
</dbReference>
<dbReference type="InterPro" id="IPR035920">
    <property type="entry name" value="YhbY-like_sf"/>
</dbReference>
<dbReference type="AlphaFoldDB" id="A0A175A2K9"/>
<dbReference type="SMART" id="SM01103">
    <property type="entry name" value="CRS1_YhbY"/>
    <property type="match status" value="1"/>
</dbReference>
<gene>
    <name evidence="4" type="primary">yhbY</name>
    <name evidence="4" type="ORF">ERS852540_02292</name>
</gene>
<keyword evidence="1 2" id="KW-0694">RNA-binding</keyword>
<sequence length="100" mass="11338">MEITSRQRARLKSIASNYDTIFQIGKNAISDELIKQLSDALEARELIKIRVLENCGYSAKELAGEIGERTDSIVVQVIGTKIVLYRQNKDAKKRKIELDD</sequence>
<protein>
    <submittedName>
        <fullName evidence="4">RNA-binding protein YhbY</fullName>
    </submittedName>
</protein>
<reference evidence="4 5" key="1">
    <citation type="submission" date="2015-09" db="EMBL/GenBank/DDBJ databases">
        <authorList>
            <consortium name="Pathogen Informatics"/>
        </authorList>
    </citation>
    <scope>NUCLEOTIDE SEQUENCE [LARGE SCALE GENOMIC DNA]</scope>
    <source>
        <strain evidence="4 5">2789STDY5834928</strain>
    </source>
</reference>
<organism evidence="4 5">
    <name type="scientific">[Eubacterium] siraeum</name>
    <dbReference type="NCBI Taxonomy" id="39492"/>
    <lineage>
        <taxon>Bacteria</taxon>
        <taxon>Bacillati</taxon>
        <taxon>Bacillota</taxon>
        <taxon>Clostridia</taxon>
        <taxon>Eubacteriales</taxon>
        <taxon>Oscillospiraceae</taxon>
        <taxon>Oscillospiraceae incertae sedis</taxon>
    </lineage>
</organism>
<accession>A0A175A2K9</accession>
<dbReference type="SUPFAM" id="SSF75471">
    <property type="entry name" value="YhbY-like"/>
    <property type="match status" value="1"/>
</dbReference>
<proteinExistence type="predicted"/>
<dbReference type="EMBL" id="CZBY01000023">
    <property type="protein sequence ID" value="CUQ91239.1"/>
    <property type="molecule type" value="Genomic_DNA"/>
</dbReference>
<name>A0A175A2K9_9FIRM</name>
<dbReference type="PROSITE" id="PS51295">
    <property type="entry name" value="CRM"/>
    <property type="match status" value="1"/>
</dbReference>
<dbReference type="InterPro" id="IPR001890">
    <property type="entry name" value="RNA-binding_CRM"/>
</dbReference>
<evidence type="ECO:0000256" key="1">
    <source>
        <dbReference type="ARBA" id="ARBA00022884"/>
    </source>
</evidence>
<dbReference type="PANTHER" id="PTHR40065">
    <property type="entry name" value="RNA-BINDING PROTEIN YHBY"/>
    <property type="match status" value="1"/>
</dbReference>
<dbReference type="Pfam" id="PF01985">
    <property type="entry name" value="CRS1_YhbY"/>
    <property type="match status" value="1"/>
</dbReference>
<feature type="domain" description="CRM" evidence="3">
    <location>
        <begin position="1"/>
        <end position="97"/>
    </location>
</feature>
<evidence type="ECO:0000313" key="5">
    <source>
        <dbReference type="Proteomes" id="UP000095662"/>
    </source>
</evidence>
<evidence type="ECO:0000256" key="2">
    <source>
        <dbReference type="PROSITE-ProRule" id="PRU00626"/>
    </source>
</evidence>
<dbReference type="PANTHER" id="PTHR40065:SF3">
    <property type="entry name" value="RNA-BINDING PROTEIN YHBY"/>
    <property type="match status" value="1"/>
</dbReference>